<dbReference type="RefSeq" id="WP_220193469.1">
    <property type="nucleotide sequence ID" value="NZ_BNJF01000001.1"/>
</dbReference>
<dbReference type="Gene3D" id="3.90.1030.10">
    <property type="entry name" value="Ribosomal protein L17"/>
    <property type="match status" value="1"/>
</dbReference>
<dbReference type="Proteomes" id="UP000612362">
    <property type="component" value="Unassembled WGS sequence"/>
</dbReference>
<comment type="caution">
    <text evidence="5">The sequence shown here is derived from an EMBL/GenBank/DDBJ whole genome shotgun (WGS) entry which is preliminary data.</text>
</comment>
<keyword evidence="6" id="KW-1185">Reference proteome</keyword>
<dbReference type="InterPro" id="IPR036373">
    <property type="entry name" value="Ribosomal_bL17_sf"/>
</dbReference>
<gene>
    <name evidence="5" type="ORF">KSX_22020</name>
</gene>
<evidence type="ECO:0000256" key="4">
    <source>
        <dbReference type="ARBA" id="ARBA00035494"/>
    </source>
</evidence>
<dbReference type="EMBL" id="BNJF01000001">
    <property type="protein sequence ID" value="GHO44039.1"/>
    <property type="molecule type" value="Genomic_DNA"/>
</dbReference>
<dbReference type="GO" id="GO:0006412">
    <property type="term" value="P:translation"/>
    <property type="evidence" value="ECO:0007669"/>
    <property type="project" value="InterPro"/>
</dbReference>
<keyword evidence="3" id="KW-0687">Ribonucleoprotein</keyword>
<evidence type="ECO:0000256" key="1">
    <source>
        <dbReference type="ARBA" id="ARBA00008777"/>
    </source>
</evidence>
<dbReference type="InterPro" id="IPR000456">
    <property type="entry name" value="Ribosomal_bL17"/>
</dbReference>
<name>A0A8J3HUK9_9CHLR</name>
<evidence type="ECO:0000256" key="3">
    <source>
        <dbReference type="ARBA" id="ARBA00023274"/>
    </source>
</evidence>
<comment type="similarity">
    <text evidence="1">Belongs to the bacterial ribosomal protein bL17 family.</text>
</comment>
<dbReference type="SUPFAM" id="SSF64263">
    <property type="entry name" value="Prokaryotic ribosomal protein L17"/>
    <property type="match status" value="2"/>
</dbReference>
<organism evidence="5 6">
    <name type="scientific">Ktedonospora formicarum</name>
    <dbReference type="NCBI Taxonomy" id="2778364"/>
    <lineage>
        <taxon>Bacteria</taxon>
        <taxon>Bacillati</taxon>
        <taxon>Chloroflexota</taxon>
        <taxon>Ktedonobacteria</taxon>
        <taxon>Ktedonobacterales</taxon>
        <taxon>Ktedonobacteraceae</taxon>
        <taxon>Ktedonospora</taxon>
    </lineage>
</organism>
<evidence type="ECO:0000313" key="5">
    <source>
        <dbReference type="EMBL" id="GHO44039.1"/>
    </source>
</evidence>
<proteinExistence type="inferred from homology"/>
<dbReference type="PANTHER" id="PTHR14413:SF16">
    <property type="entry name" value="LARGE RIBOSOMAL SUBUNIT PROTEIN BL17M"/>
    <property type="match status" value="1"/>
</dbReference>
<sequence length="208" mass="23459">MRHRIAGNRMNMPEPRRRAARRSLMAGLIRFDRIETTTSRAQAIRGEVEKLIDTAVKGRQAAQSHLAKVVSDKEKAEQILAFARKGRFSLDAKVASNEERAAQSKAPLTDKGRKFLEQKLKDRREELLQIISNESEAKKALEAAYQSMVIELHARRKILSALPDELVVKKMFEELAPRYAGRPGGYTRSTKLGRRKGDAAEIIQIALV</sequence>
<dbReference type="Pfam" id="PF01196">
    <property type="entry name" value="Ribosomal_L17"/>
    <property type="match status" value="1"/>
</dbReference>
<dbReference type="AlphaFoldDB" id="A0A8J3HUK9"/>
<dbReference type="GO" id="GO:0003735">
    <property type="term" value="F:structural constituent of ribosome"/>
    <property type="evidence" value="ECO:0007669"/>
    <property type="project" value="InterPro"/>
</dbReference>
<keyword evidence="2" id="KW-0689">Ribosomal protein</keyword>
<evidence type="ECO:0000313" key="6">
    <source>
        <dbReference type="Proteomes" id="UP000612362"/>
    </source>
</evidence>
<dbReference type="GO" id="GO:0022625">
    <property type="term" value="C:cytosolic large ribosomal subunit"/>
    <property type="evidence" value="ECO:0007669"/>
    <property type="project" value="TreeGrafter"/>
</dbReference>
<evidence type="ECO:0000256" key="2">
    <source>
        <dbReference type="ARBA" id="ARBA00022980"/>
    </source>
</evidence>
<reference evidence="5" key="1">
    <citation type="submission" date="2020-10" db="EMBL/GenBank/DDBJ databases">
        <title>Taxonomic study of unclassified bacteria belonging to the class Ktedonobacteria.</title>
        <authorList>
            <person name="Yabe S."/>
            <person name="Wang C.M."/>
            <person name="Zheng Y."/>
            <person name="Sakai Y."/>
            <person name="Cavaletti L."/>
            <person name="Monciardini P."/>
            <person name="Donadio S."/>
        </authorList>
    </citation>
    <scope>NUCLEOTIDE SEQUENCE</scope>
    <source>
        <strain evidence="5">SOSP1-1</strain>
    </source>
</reference>
<accession>A0A8J3HUK9</accession>
<dbReference type="PANTHER" id="PTHR14413">
    <property type="entry name" value="RIBOSOMAL PROTEIN L17"/>
    <property type="match status" value="1"/>
</dbReference>
<protein>
    <recommendedName>
        <fullName evidence="4">50S ribosomal protein L17</fullName>
    </recommendedName>
</protein>